<evidence type="ECO:0000256" key="1">
    <source>
        <dbReference type="ARBA" id="ARBA00005995"/>
    </source>
</evidence>
<protein>
    <submittedName>
        <fullName evidence="3">Amine oxidase family, flavin-containing protein</fullName>
    </submittedName>
</protein>
<dbReference type="OrthoDB" id="56323at2"/>
<dbReference type="InterPro" id="IPR050703">
    <property type="entry name" value="Flavin_MAO"/>
</dbReference>
<gene>
    <name evidence="3" type="ORF">BST83_11060</name>
</gene>
<dbReference type="EMBL" id="MQUA01000013">
    <property type="protein sequence ID" value="PQB07634.1"/>
    <property type="molecule type" value="Genomic_DNA"/>
</dbReference>
<evidence type="ECO:0000313" key="3">
    <source>
        <dbReference type="EMBL" id="PQB07634.1"/>
    </source>
</evidence>
<evidence type="ECO:0000313" key="4">
    <source>
        <dbReference type="Proteomes" id="UP000239522"/>
    </source>
</evidence>
<dbReference type="InterPro" id="IPR002937">
    <property type="entry name" value="Amino_oxidase"/>
</dbReference>
<dbReference type="SUPFAM" id="SSF54373">
    <property type="entry name" value="FAD-linked reductases, C-terminal domain"/>
    <property type="match status" value="1"/>
</dbReference>
<dbReference type="RefSeq" id="WP_104809844.1">
    <property type="nucleotide sequence ID" value="NZ_MQUA01000013.1"/>
</dbReference>
<dbReference type="PANTHER" id="PTHR43563:SF1">
    <property type="entry name" value="AMINE OXIDASE [FLAVIN-CONTAINING] B"/>
    <property type="match status" value="1"/>
</dbReference>
<comment type="similarity">
    <text evidence="1">Belongs to the flavin monoamine oxidase family.</text>
</comment>
<proteinExistence type="inferred from homology"/>
<dbReference type="Gene3D" id="3.50.50.60">
    <property type="entry name" value="FAD/NAD(P)-binding domain"/>
    <property type="match status" value="2"/>
</dbReference>
<dbReference type="SUPFAM" id="SSF51905">
    <property type="entry name" value="FAD/NAD(P)-binding domain"/>
    <property type="match status" value="1"/>
</dbReference>
<dbReference type="Pfam" id="PF13450">
    <property type="entry name" value="NAD_binding_8"/>
    <property type="match status" value="1"/>
</dbReference>
<dbReference type="GO" id="GO:0016491">
    <property type="term" value="F:oxidoreductase activity"/>
    <property type="evidence" value="ECO:0007669"/>
    <property type="project" value="InterPro"/>
</dbReference>
<accession>A0A2S7KY83</accession>
<comment type="caution">
    <text evidence="3">The sequence shown here is derived from an EMBL/GenBank/DDBJ whole genome shotgun (WGS) entry which is preliminary data.</text>
</comment>
<name>A0A2S7KY83_9FLAO</name>
<organism evidence="3 4">
    <name type="scientific">Polaribacter filamentus</name>
    <dbReference type="NCBI Taxonomy" id="53483"/>
    <lineage>
        <taxon>Bacteria</taxon>
        <taxon>Pseudomonadati</taxon>
        <taxon>Bacteroidota</taxon>
        <taxon>Flavobacteriia</taxon>
        <taxon>Flavobacteriales</taxon>
        <taxon>Flavobacteriaceae</taxon>
    </lineage>
</organism>
<sequence>MKKKILIIGGGLSGIYLGYLLKKEGFSIKLLEANDRIGGRIYTKNSHTTNVELGATWLWRYNPALLKVCNDLNISLFEQNMDGDALFEALKSSTPQHFQVPKNQEISYRIVGGTFEILNKLKATFTEDQIELNQKVLKIDEEETTLKVTTKTSTFIVDFVISTIPPQVLVNTVHFSWDLDSDFKQIANNTHTWMKDSIKFALVYKTPFWKEKGLSGTGFSNVGPFTEMYDHSDFENTHFALMGFLNGGLANETKEYREEKIQEQLFKFFGEDGKKYLSYEEKVWNEDQLVNFKDDSFITPHFNNGHVIYQQEFLNGKLIIAGSETSPKYGGYMEGAIYRGNQVLEQLKSSFQ</sequence>
<dbReference type="PANTHER" id="PTHR43563">
    <property type="entry name" value="AMINE OXIDASE"/>
    <property type="match status" value="1"/>
</dbReference>
<evidence type="ECO:0000259" key="2">
    <source>
        <dbReference type="Pfam" id="PF01593"/>
    </source>
</evidence>
<dbReference type="Proteomes" id="UP000239522">
    <property type="component" value="Unassembled WGS sequence"/>
</dbReference>
<dbReference type="Pfam" id="PF01593">
    <property type="entry name" value="Amino_oxidase"/>
    <property type="match status" value="1"/>
</dbReference>
<feature type="domain" description="Amine oxidase" evidence="2">
    <location>
        <begin position="90"/>
        <end position="341"/>
    </location>
</feature>
<dbReference type="InterPro" id="IPR036188">
    <property type="entry name" value="FAD/NAD-bd_sf"/>
</dbReference>
<dbReference type="AlphaFoldDB" id="A0A2S7KY83"/>
<keyword evidence="4" id="KW-1185">Reference proteome</keyword>
<reference evidence="3 4" key="1">
    <citation type="submission" date="2016-11" db="EMBL/GenBank/DDBJ databases">
        <title>Trade-off between light-utilization and light-protection in marine flavobacteria.</title>
        <authorList>
            <person name="Kumagai Y."/>
        </authorList>
    </citation>
    <scope>NUCLEOTIDE SEQUENCE [LARGE SCALE GENOMIC DNA]</scope>
    <source>
        <strain evidence="3 4">ATCC 700397</strain>
    </source>
</reference>